<evidence type="ECO:0000313" key="3">
    <source>
        <dbReference type="EMBL" id="KAK4461892.1"/>
    </source>
</evidence>
<dbReference type="Proteomes" id="UP001321749">
    <property type="component" value="Unassembled WGS sequence"/>
</dbReference>
<gene>
    <name evidence="3" type="ORF">QBC42DRAFT_202453</name>
</gene>
<evidence type="ECO:0000313" key="4">
    <source>
        <dbReference type="Proteomes" id="UP001321749"/>
    </source>
</evidence>
<name>A0AAV9HMN9_9PEZI</name>
<comment type="caution">
    <text evidence="3">The sequence shown here is derived from an EMBL/GenBank/DDBJ whole genome shotgun (WGS) entry which is preliminary data.</text>
</comment>
<proteinExistence type="predicted"/>
<keyword evidence="4" id="KW-1185">Reference proteome</keyword>
<protein>
    <recommendedName>
        <fullName evidence="2">Helix-turn-helix domain-containing protein</fullName>
    </recommendedName>
</protein>
<organism evidence="3 4">
    <name type="scientific">Cladorrhinum samala</name>
    <dbReference type="NCBI Taxonomy" id="585594"/>
    <lineage>
        <taxon>Eukaryota</taxon>
        <taxon>Fungi</taxon>
        <taxon>Dikarya</taxon>
        <taxon>Ascomycota</taxon>
        <taxon>Pezizomycotina</taxon>
        <taxon>Sordariomycetes</taxon>
        <taxon>Sordariomycetidae</taxon>
        <taxon>Sordariales</taxon>
        <taxon>Podosporaceae</taxon>
        <taxon>Cladorrhinum</taxon>
    </lineage>
</organism>
<dbReference type="Pfam" id="PF22943">
    <property type="entry name" value="HTH_68"/>
    <property type="match status" value="1"/>
</dbReference>
<feature type="domain" description="Helix-turn-helix" evidence="2">
    <location>
        <begin position="159"/>
        <end position="203"/>
    </location>
</feature>
<evidence type="ECO:0000259" key="2">
    <source>
        <dbReference type="Pfam" id="PF22943"/>
    </source>
</evidence>
<sequence>MGAGGSKAAQSTVRKFPSRAPGSVPPKISKPDSVPPRRTPPAPPPERQRAAPQASFSKNEAIKQDSVNPDRPPEFLSADFADRLKQMGVAQPNPTYSPSSIAQPLIDASGISQSMSGPLFPSSRNNATLGVLEARRQIERQAKEELENFGTSRDRGREFLDVNTIRRILVLRERGEPASRIESQLNLKPGVVARLGQKGLVSPATL</sequence>
<dbReference type="InterPro" id="IPR054448">
    <property type="entry name" value="HTH_put_ascomycetes"/>
</dbReference>
<reference evidence="3" key="1">
    <citation type="journal article" date="2023" name="Mol. Phylogenet. Evol.">
        <title>Genome-scale phylogeny and comparative genomics of the fungal order Sordariales.</title>
        <authorList>
            <person name="Hensen N."/>
            <person name="Bonometti L."/>
            <person name="Westerberg I."/>
            <person name="Brannstrom I.O."/>
            <person name="Guillou S."/>
            <person name="Cros-Aarteil S."/>
            <person name="Calhoun S."/>
            <person name="Haridas S."/>
            <person name="Kuo A."/>
            <person name="Mondo S."/>
            <person name="Pangilinan J."/>
            <person name="Riley R."/>
            <person name="LaButti K."/>
            <person name="Andreopoulos B."/>
            <person name="Lipzen A."/>
            <person name="Chen C."/>
            <person name="Yan M."/>
            <person name="Daum C."/>
            <person name="Ng V."/>
            <person name="Clum A."/>
            <person name="Steindorff A."/>
            <person name="Ohm R.A."/>
            <person name="Martin F."/>
            <person name="Silar P."/>
            <person name="Natvig D.O."/>
            <person name="Lalanne C."/>
            <person name="Gautier V."/>
            <person name="Ament-Velasquez S.L."/>
            <person name="Kruys A."/>
            <person name="Hutchinson M.I."/>
            <person name="Powell A.J."/>
            <person name="Barry K."/>
            <person name="Miller A.N."/>
            <person name="Grigoriev I.V."/>
            <person name="Debuchy R."/>
            <person name="Gladieux P."/>
            <person name="Hiltunen Thoren M."/>
            <person name="Johannesson H."/>
        </authorList>
    </citation>
    <scope>NUCLEOTIDE SEQUENCE</scope>
    <source>
        <strain evidence="3">PSN324</strain>
    </source>
</reference>
<feature type="compositionally biased region" description="Pro residues" evidence="1">
    <location>
        <begin position="33"/>
        <end position="45"/>
    </location>
</feature>
<accession>A0AAV9HMN9</accession>
<dbReference type="AlphaFoldDB" id="A0AAV9HMN9"/>
<reference evidence="3" key="2">
    <citation type="submission" date="2023-06" db="EMBL/GenBank/DDBJ databases">
        <authorList>
            <consortium name="Lawrence Berkeley National Laboratory"/>
            <person name="Mondo S.J."/>
            <person name="Hensen N."/>
            <person name="Bonometti L."/>
            <person name="Westerberg I."/>
            <person name="Brannstrom I.O."/>
            <person name="Guillou S."/>
            <person name="Cros-Aarteil S."/>
            <person name="Calhoun S."/>
            <person name="Haridas S."/>
            <person name="Kuo A."/>
            <person name="Pangilinan J."/>
            <person name="Riley R."/>
            <person name="Labutti K."/>
            <person name="Andreopoulos B."/>
            <person name="Lipzen A."/>
            <person name="Chen C."/>
            <person name="Yanf M."/>
            <person name="Daum C."/>
            <person name="Ng V."/>
            <person name="Clum A."/>
            <person name="Steindorff A."/>
            <person name="Ohm R."/>
            <person name="Martin F."/>
            <person name="Silar P."/>
            <person name="Natvig D."/>
            <person name="Lalanne C."/>
            <person name="Gautier V."/>
            <person name="Ament-Velasquez S.L."/>
            <person name="Kruys A."/>
            <person name="Hutchinson M.I."/>
            <person name="Powell A.J."/>
            <person name="Barry K."/>
            <person name="Miller A.N."/>
            <person name="Grigoriev I.V."/>
            <person name="Debuchy R."/>
            <person name="Gladieux P."/>
            <person name="Thoren M.H."/>
            <person name="Johannesson H."/>
        </authorList>
    </citation>
    <scope>NUCLEOTIDE SEQUENCE</scope>
    <source>
        <strain evidence="3">PSN324</strain>
    </source>
</reference>
<feature type="region of interest" description="Disordered" evidence="1">
    <location>
        <begin position="1"/>
        <end position="82"/>
    </location>
</feature>
<dbReference type="EMBL" id="MU864981">
    <property type="protein sequence ID" value="KAK4461892.1"/>
    <property type="molecule type" value="Genomic_DNA"/>
</dbReference>
<evidence type="ECO:0000256" key="1">
    <source>
        <dbReference type="SAM" id="MobiDB-lite"/>
    </source>
</evidence>